<dbReference type="Pfam" id="PF00395">
    <property type="entry name" value="SLH"/>
    <property type="match status" value="3"/>
</dbReference>
<dbReference type="SUPFAM" id="SSF52058">
    <property type="entry name" value="L domain-like"/>
    <property type="match status" value="1"/>
</dbReference>
<dbReference type="Pfam" id="PF07554">
    <property type="entry name" value="FIVAR"/>
    <property type="match status" value="6"/>
</dbReference>
<dbReference type="PANTHER" id="PTHR45661">
    <property type="entry name" value="SURFACE ANTIGEN"/>
    <property type="match status" value="1"/>
</dbReference>
<evidence type="ECO:0000259" key="1">
    <source>
        <dbReference type="PROSITE" id="PS51272"/>
    </source>
</evidence>
<gene>
    <name evidence="2" type="ORF">P5G65_15980</name>
</gene>
<evidence type="ECO:0000313" key="2">
    <source>
        <dbReference type="EMBL" id="MEB4795403.1"/>
    </source>
</evidence>
<comment type="caution">
    <text evidence="2">The sequence shown here is derived from an EMBL/GenBank/DDBJ whole genome shotgun (WGS) entry which is preliminary data.</text>
</comment>
<dbReference type="InterPro" id="IPR053139">
    <property type="entry name" value="Surface_bspA-like"/>
</dbReference>
<dbReference type="Proteomes" id="UP001355653">
    <property type="component" value="Unassembled WGS sequence"/>
</dbReference>
<dbReference type="EMBL" id="JAROBY010000026">
    <property type="protein sequence ID" value="MEB4795403.1"/>
    <property type="molecule type" value="Genomic_DNA"/>
</dbReference>
<keyword evidence="3" id="KW-1185">Reference proteome</keyword>
<name>A0ABU6DCD6_9BACL</name>
<reference evidence="2 3" key="1">
    <citation type="submission" date="2023-03" db="EMBL/GenBank/DDBJ databases">
        <title>Bacillus Genome Sequencing.</title>
        <authorList>
            <person name="Dunlap C."/>
        </authorList>
    </citation>
    <scope>NUCLEOTIDE SEQUENCE [LARGE SCALE GENOMIC DNA]</scope>
    <source>
        <strain evidence="2 3">NRS-1351</strain>
    </source>
</reference>
<feature type="domain" description="SLH" evidence="1">
    <location>
        <begin position="1563"/>
        <end position="1623"/>
    </location>
</feature>
<feature type="domain" description="SLH" evidence="1">
    <location>
        <begin position="1429"/>
        <end position="1490"/>
    </location>
</feature>
<dbReference type="InterPro" id="IPR001119">
    <property type="entry name" value="SLH_dom"/>
</dbReference>
<dbReference type="PANTHER" id="PTHR45661:SF3">
    <property type="entry name" value="IG-LIKE DOMAIN-CONTAINING PROTEIN"/>
    <property type="match status" value="1"/>
</dbReference>
<dbReference type="RefSeq" id="WP_325074504.1">
    <property type="nucleotide sequence ID" value="NZ_JAROBY010000026.1"/>
</dbReference>
<evidence type="ECO:0000313" key="3">
    <source>
        <dbReference type="Proteomes" id="UP001355653"/>
    </source>
</evidence>
<feature type="domain" description="SLH" evidence="1">
    <location>
        <begin position="1491"/>
        <end position="1554"/>
    </location>
</feature>
<organism evidence="2 3">
    <name type="scientific">Paenibacillus chondroitinus</name>
    <dbReference type="NCBI Taxonomy" id="59842"/>
    <lineage>
        <taxon>Bacteria</taxon>
        <taxon>Bacillati</taxon>
        <taxon>Bacillota</taxon>
        <taxon>Bacilli</taxon>
        <taxon>Bacillales</taxon>
        <taxon>Paenibacillaceae</taxon>
        <taxon>Paenibacillus</taxon>
    </lineage>
</organism>
<dbReference type="Gene3D" id="3.80.10.10">
    <property type="entry name" value="Ribonuclease Inhibitor"/>
    <property type="match status" value="2"/>
</dbReference>
<sequence>MKKLILSLFIVLFVFGTSFSQIRPVYAAESDFTFTVGSNGATVTDYKGTDLNVVIPAAYAGTTVTEIGRSAFDTYGTGKLKITSVVIPSSVKVIQTYGFRYTSLTSIDLPDSLLTIGSSAFENNPLTSVVFPDSVTMIGNYSFYMNNLTSIKLSENLKTINGGAFDTNHITKLVIPAGVTKVDSSSFYNNNLTSITVLGDATTFGTGVFAGNPGNLKIFGIANSPVSAYASSNGHTFVDGTALFQAVASAKSLLKSHLAGTGVGQVPANTYNSLSAAYDTAKLFIDGIGNATIASDLANAAIPLTSSIAAFNADIIQAGNPAALAAAITSAQQAMTNHPHGVNVGQASAADRSALQNAITAAQQIFNQAAQYLQGELDVAVAHLEMAIDTFEDVIISAGNPTALGAAITAAQQALTDHPQGVNVGQASAGARAALETAKDTAQQILINAGNYTQDQLDAAVNQLNSAVQVFNAAVIQAGIPTALGAAITAAQQALTDHPEGTDVGQTSAGARAALQTAIDAAQQVLDNASNYTQDQLDTAVNQLNSAVQVFNAAVIQAGIPTALGAAITVAQQALTDHPQGGNVGQASAGARAALETAKNTAQQILANASNYTQDQLDTAVNQLNSAIQVFNAAVIQAGIPTALGAAITVAQQALTDHPQGGNVGQASAGARAALETAKATAQQVLNNAGNYTQDQLDTAVNQLNSAIQVFNAAVIQAGIPTALGAAITVAQQALTDHPEGTDVGQTSAGARAALQTASNAAQQILNNASNYTQDQLDTAVNQLNSAVQVFNTAVIQAGIPTALGAAITAAQQALTDHPQGTDVGQTSAGDRATLQTAIDAAQQILDNASNYTQDQLDTAVNQLNSAVQVFNTAVIQAGIPTALGAAITAAQQALTDHPQGTDVGQTSAKDRAALQTAIDAAQAIADDAKNQSQTRLDEATVSLNEAMAVFEASWVGVVLTVSANDLYGTNDTLRFTVFYGYEVTVSGTPAVPIIIGDDSVTQTVYQTVYAPYTGERGTPLTKLTFEYEIPAGLADIDGIKVAASLDLLNGASIARTFNGLAASLNYAAPDASGIRIVAIPPDVALRAASNGSASKAISVTASVYGVTAGNAMTELRWLPGSLSATDFARGTKGTDILAASQFTITANGDYTVYALDKAGNETVKTITVTGILIPSSSDNGDRPITLGTTATTETTVKINMTGGITALVDPSNIKKITRSDGTVAEQVILPERTREKILELLKDAKEPFVSIKIGNREQAVQTQFPADWIAQMVQAYPNAIIEMRLNDSSYQLRLSAIDLTGLAERLNAQVSDLTVNIIQVQVGENVRQEINRIGVSQGFAVFANVIDYQVTAEAKGQTLEVHDFGGSYTIRTIKLDRENMNRNLVAVQYIPANGTVVFVPSQLETGPDGKTEAILTVPHNSLYTVVDVQARTFADLNGHWAKADVEYLASKLLVNGVAADRFAPEGTITRAEFSALLVRGLGLSAKENGGGAHFADVPASAWYASTVDAAVASGLVSGVGAGLFAPNAPITREEMAVVIASALTLTSNGASSKGQGQAGSRLNAFTDRESISSWAQEAAIRASEVGIMNGMEDGRFAPTEYATRAQAAVILKRLLQYVHFIK</sequence>
<accession>A0ABU6DCD6</accession>
<proteinExistence type="predicted"/>
<dbReference type="Gene3D" id="1.20.1270.90">
    <property type="entry name" value="AF1782-like"/>
    <property type="match status" value="9"/>
</dbReference>
<dbReference type="Pfam" id="PF13306">
    <property type="entry name" value="LRR_5"/>
    <property type="match status" value="1"/>
</dbReference>
<dbReference type="PROSITE" id="PS51272">
    <property type="entry name" value="SLH"/>
    <property type="match status" value="3"/>
</dbReference>
<dbReference type="InterPro" id="IPR026906">
    <property type="entry name" value="LRR_5"/>
</dbReference>
<protein>
    <submittedName>
        <fullName evidence="2">S-layer homology domain-containing protein</fullName>
    </submittedName>
</protein>
<dbReference type="InterPro" id="IPR032675">
    <property type="entry name" value="LRR_dom_sf"/>
</dbReference>